<dbReference type="GO" id="GO:0005125">
    <property type="term" value="F:cytokine activity"/>
    <property type="evidence" value="ECO:0007669"/>
    <property type="project" value="UniProtKB-KW"/>
</dbReference>
<keyword evidence="10" id="KW-0732">Signal</keyword>
<reference evidence="11" key="3">
    <citation type="submission" date="2025-09" db="UniProtKB">
        <authorList>
            <consortium name="Ensembl"/>
        </authorList>
    </citation>
    <scope>IDENTIFICATION</scope>
</reference>
<comment type="function">
    <text evidence="9">Type II interferon produced by immune cells such as T-cells and NK cells that plays crucial roles in antimicrobial, antiviral, and antitumor responses by activating effector immune cells and enhancing antigen presentation. Primarily signals through the JAK-STAT pathway after interaction with its receptor IFNGR1 to affect gene regulation. Upon IFNG binding, IFNGR1 intracellular domain opens out to allow association of downstream signaling components JAK2, JAK1 and STAT1, leading to STAT1 activation, nuclear translocation and transcription of IFNG-regulated genes. Many of the induced genes are transcription factors such as IRF1 that are able to further drive regulation of a next wave of transcription. Plays a role in class I antigen presentation pathway by inducing a replacement of catalytic proteasome subunits with immunoproteasome subunits. In turn, increases the quantity, quality, and repertoire of peptides for class I MHC loading. Increases the efficiency of peptide generation also by inducing the expression of activator PA28 that associates with the proteasome and alters its proteolytic cleavage preference. Up-regulates as well MHC II complexes on the cell surface by promoting expression of several key molecules such as cathepsins B/CTSB, H/CTSH, and L/CTSL. Participates in the regulation of hematopoietic stem cells during development and under homeostatic conditions by affecting their development, quiescence, and differentiation.</text>
</comment>
<keyword evidence="4 9" id="KW-0202">Cytokine</keyword>
<dbReference type="Ensembl" id="ENSVURT00010035998.1">
    <property type="protein sequence ID" value="ENSVURP00010031608.1"/>
    <property type="gene ID" value="ENSVURG00010024157.1"/>
</dbReference>
<evidence type="ECO:0000256" key="1">
    <source>
        <dbReference type="ARBA" id="ARBA00004613"/>
    </source>
</evidence>
<evidence type="ECO:0000256" key="2">
    <source>
        <dbReference type="ARBA" id="ARBA00007566"/>
    </source>
</evidence>
<dbReference type="GO" id="GO:0060333">
    <property type="term" value="P:type II interferon-mediated signaling pathway"/>
    <property type="evidence" value="ECO:0007669"/>
    <property type="project" value="UniProtKB-ARBA"/>
</dbReference>
<dbReference type="Pfam" id="PF00714">
    <property type="entry name" value="IFN-gamma"/>
    <property type="match status" value="1"/>
</dbReference>
<comment type="subunit">
    <text evidence="9">Homodimer.</text>
</comment>
<dbReference type="STRING" id="29139.ENSVURP00010031608"/>
<reference evidence="11" key="2">
    <citation type="submission" date="2025-08" db="UniProtKB">
        <authorList>
            <consortium name="Ensembl"/>
        </authorList>
    </citation>
    <scope>IDENTIFICATION</scope>
</reference>
<dbReference type="Proteomes" id="UP000314987">
    <property type="component" value="Unassembled WGS sequence"/>
</dbReference>
<dbReference type="OMA" id="QIVSMYL"/>
<dbReference type="FunFam" id="1.20.1250.10:FF:000007">
    <property type="entry name" value="Interferon gamma"/>
    <property type="match status" value="1"/>
</dbReference>
<dbReference type="RefSeq" id="XP_027710002.1">
    <property type="nucleotide sequence ID" value="XM_027854201.1"/>
</dbReference>
<keyword evidence="5 9" id="KW-0964">Secreted</keyword>
<evidence type="ECO:0000256" key="8">
    <source>
        <dbReference type="ARBA" id="ARBA00023180"/>
    </source>
</evidence>
<proteinExistence type="inferred from homology"/>
<comment type="similarity">
    <text evidence="2 9">Belongs to the type II (or gamma) interferon family.</text>
</comment>
<dbReference type="PANTHER" id="PTHR11419:SF0">
    <property type="entry name" value="INTERFERON GAMMA"/>
    <property type="match status" value="1"/>
</dbReference>
<evidence type="ECO:0000313" key="12">
    <source>
        <dbReference type="Proteomes" id="UP000314987"/>
    </source>
</evidence>
<dbReference type="GO" id="GO:0005133">
    <property type="term" value="F:type II interferon receptor binding"/>
    <property type="evidence" value="ECO:0007669"/>
    <property type="project" value="InterPro"/>
</dbReference>
<evidence type="ECO:0000256" key="9">
    <source>
        <dbReference type="PIRNR" id="PIRNR001936"/>
    </source>
</evidence>
<keyword evidence="8" id="KW-0325">Glycoprotein</keyword>
<keyword evidence="7 9" id="KW-0051">Antiviral defense</keyword>
<dbReference type="GeneID" id="114037367"/>
<evidence type="ECO:0000256" key="7">
    <source>
        <dbReference type="ARBA" id="ARBA00023118"/>
    </source>
</evidence>
<dbReference type="PANTHER" id="PTHR11419">
    <property type="entry name" value="INTERFERON GAMMA"/>
    <property type="match status" value="1"/>
</dbReference>
<organism evidence="11 12">
    <name type="scientific">Vombatus ursinus</name>
    <name type="common">Common wombat</name>
    <dbReference type="NCBI Taxonomy" id="29139"/>
    <lineage>
        <taxon>Eukaryota</taxon>
        <taxon>Metazoa</taxon>
        <taxon>Chordata</taxon>
        <taxon>Craniata</taxon>
        <taxon>Vertebrata</taxon>
        <taxon>Euteleostomi</taxon>
        <taxon>Mammalia</taxon>
        <taxon>Metatheria</taxon>
        <taxon>Diprotodontia</taxon>
        <taxon>Vombatidae</taxon>
        <taxon>Vombatus</taxon>
    </lineage>
</organism>
<dbReference type="GeneTree" id="ENSGT00390000007831"/>
<evidence type="ECO:0000313" key="11">
    <source>
        <dbReference type="Ensembl" id="ENSVURP00010031608.1"/>
    </source>
</evidence>
<feature type="signal peptide" evidence="10">
    <location>
        <begin position="1"/>
        <end position="21"/>
    </location>
</feature>
<keyword evidence="6 9" id="KW-0341">Growth regulation</keyword>
<comment type="subcellular location">
    <subcellularLocation>
        <location evidence="1 9">Secreted</location>
    </subcellularLocation>
</comment>
<dbReference type="CTD" id="3458"/>
<dbReference type="InterPro" id="IPR009079">
    <property type="entry name" value="4_helix_cytokine-like_core"/>
</dbReference>
<evidence type="ECO:0000256" key="4">
    <source>
        <dbReference type="ARBA" id="ARBA00022514"/>
    </source>
</evidence>
<dbReference type="GO" id="GO:0045785">
    <property type="term" value="P:positive regulation of cell adhesion"/>
    <property type="evidence" value="ECO:0007669"/>
    <property type="project" value="UniProtKB-ARBA"/>
</dbReference>
<dbReference type="AlphaFoldDB" id="A0A4X2M5R4"/>
<gene>
    <name evidence="11" type="primary">IFNG</name>
</gene>
<name>A0A4X2M5R4_VOMUR</name>
<dbReference type="GO" id="GO:0006959">
    <property type="term" value="P:humoral immune response"/>
    <property type="evidence" value="ECO:0007669"/>
    <property type="project" value="TreeGrafter"/>
</dbReference>
<dbReference type="GO" id="GO:0051607">
    <property type="term" value="P:defense response to virus"/>
    <property type="evidence" value="ECO:0007669"/>
    <property type="project" value="UniProtKB-KW"/>
</dbReference>
<dbReference type="Gene3D" id="1.20.1250.10">
    <property type="match status" value="1"/>
</dbReference>
<evidence type="ECO:0000256" key="3">
    <source>
        <dbReference type="ARBA" id="ARBA00016945"/>
    </source>
</evidence>
<dbReference type="GO" id="GO:0005615">
    <property type="term" value="C:extracellular space"/>
    <property type="evidence" value="ECO:0007669"/>
    <property type="project" value="UniProtKB-KW"/>
</dbReference>
<feature type="chain" id="PRO_5021373406" description="Interferon gamma" evidence="10">
    <location>
        <begin position="22"/>
        <end position="164"/>
    </location>
</feature>
<sequence length="164" mass="19285">MNYSSYLLASWLCVMLGYSQATIGEDLRTLMEYFQNESTSSDISDNGTLFLNMMDRWKEDGDKKILMSQIVTVYFKIFEIFKNNTIIKKSVENIKEDMIMKFFTNNTASKVNDFEAVINTQVNDLRVQKKAIFELALIMNDLSSKPHLRRRKRRQNRKQGEIKQ</sequence>
<dbReference type="GO" id="GO:0001774">
    <property type="term" value="P:microglial cell activation"/>
    <property type="evidence" value="ECO:0007669"/>
    <property type="project" value="UniProtKB-ARBA"/>
</dbReference>
<evidence type="ECO:0000256" key="5">
    <source>
        <dbReference type="ARBA" id="ARBA00022525"/>
    </source>
</evidence>
<dbReference type="SUPFAM" id="SSF47266">
    <property type="entry name" value="4-helical cytokines"/>
    <property type="match status" value="1"/>
</dbReference>
<protein>
    <recommendedName>
        <fullName evidence="3 9">Interferon gamma</fullName>
        <shortName evidence="9">IFN-gamma</shortName>
    </recommendedName>
</protein>
<dbReference type="InterPro" id="IPR002069">
    <property type="entry name" value="Interferon_gamma"/>
</dbReference>
<reference evidence="12" key="1">
    <citation type="submission" date="2018-12" db="EMBL/GenBank/DDBJ databases">
        <authorList>
            <person name="Yazar S."/>
        </authorList>
    </citation>
    <scope>NUCLEOTIDE SEQUENCE [LARGE SCALE GENOMIC DNA]</scope>
</reference>
<accession>A0A4X2M5R4</accession>
<keyword evidence="12" id="KW-1185">Reference proteome</keyword>
<evidence type="ECO:0000256" key="10">
    <source>
        <dbReference type="SAM" id="SignalP"/>
    </source>
</evidence>
<evidence type="ECO:0000256" key="6">
    <source>
        <dbReference type="ARBA" id="ARBA00022604"/>
    </source>
</evidence>
<dbReference type="GO" id="GO:0002250">
    <property type="term" value="P:adaptive immune response"/>
    <property type="evidence" value="ECO:0007669"/>
    <property type="project" value="TreeGrafter"/>
</dbReference>
<dbReference type="PIRSF" id="PIRSF001936">
    <property type="entry name" value="IFN-gamma"/>
    <property type="match status" value="1"/>
</dbReference>
<dbReference type="OrthoDB" id="9937106at2759"/>